<dbReference type="EMBL" id="GGEC01009223">
    <property type="protein sequence ID" value="MBW89706.1"/>
    <property type="molecule type" value="Transcribed_RNA"/>
</dbReference>
<dbReference type="EMBL" id="GGEC01009224">
    <property type="protein sequence ID" value="MBW89707.1"/>
    <property type="molecule type" value="Transcribed_RNA"/>
</dbReference>
<accession>A0A2P2J8A3</accession>
<proteinExistence type="predicted"/>
<organism evidence="1">
    <name type="scientific">Rhizophora mucronata</name>
    <name type="common">Asiatic mangrove</name>
    <dbReference type="NCBI Taxonomy" id="61149"/>
    <lineage>
        <taxon>Eukaryota</taxon>
        <taxon>Viridiplantae</taxon>
        <taxon>Streptophyta</taxon>
        <taxon>Embryophyta</taxon>
        <taxon>Tracheophyta</taxon>
        <taxon>Spermatophyta</taxon>
        <taxon>Magnoliopsida</taxon>
        <taxon>eudicotyledons</taxon>
        <taxon>Gunneridae</taxon>
        <taxon>Pentapetalae</taxon>
        <taxon>rosids</taxon>
        <taxon>fabids</taxon>
        <taxon>Malpighiales</taxon>
        <taxon>Rhizophoraceae</taxon>
        <taxon>Rhizophora</taxon>
    </lineage>
</organism>
<name>A0A2P2J8A3_RHIMU</name>
<reference evidence="1" key="1">
    <citation type="submission" date="2018-02" db="EMBL/GenBank/DDBJ databases">
        <title>Rhizophora mucronata_Transcriptome.</title>
        <authorList>
            <person name="Meera S.P."/>
            <person name="Sreeshan A."/>
            <person name="Augustine A."/>
        </authorList>
    </citation>
    <scope>NUCLEOTIDE SEQUENCE</scope>
    <source>
        <tissue evidence="1">Leaf</tissue>
    </source>
</reference>
<protein>
    <submittedName>
        <fullName evidence="1">Uncharacterized protein</fullName>
    </submittedName>
</protein>
<sequence length="123" mass="13920">MRTQLVAWTTLTRNTSYKHYIKTKQKVLIAFAAEVAVNNQLQLNFLVFFNAGTLNDEEARPANTKKPTKTEIFDIAVLLASSIMPIFRIIEIYTSFPVFLVCSACSTLKVSTRPSKTLYNILI</sequence>
<dbReference type="AlphaFoldDB" id="A0A2P2J8A3"/>
<evidence type="ECO:0000313" key="1">
    <source>
        <dbReference type="EMBL" id="MBW89706.1"/>
    </source>
</evidence>